<keyword evidence="1" id="KW-0812">Transmembrane</keyword>
<keyword evidence="1" id="KW-1133">Transmembrane helix</keyword>
<dbReference type="EMBL" id="JAHRID010000016">
    <property type="protein sequence ID" value="MBV2131160.1"/>
    <property type="molecule type" value="Genomic_DNA"/>
</dbReference>
<proteinExistence type="predicted"/>
<dbReference type="RefSeq" id="WP_217671448.1">
    <property type="nucleotide sequence ID" value="NZ_JAHRID010000016.1"/>
</dbReference>
<comment type="caution">
    <text evidence="2">The sequence shown here is derived from an EMBL/GenBank/DDBJ whole genome shotgun (WGS) entry which is preliminary data.</text>
</comment>
<accession>A0ABS6MRE6</accession>
<sequence>QYGSGCKTNPRTRRSAPLGESLCLCVFRGISLMSNVLNVIKLRNAKSDFKMLVVLAFCFVAMSFFAIGFVYAQAPEIGILVKLLAIMGTVNVAMVFYVIKKFNALSNT</sequence>
<evidence type="ECO:0000313" key="2">
    <source>
        <dbReference type="EMBL" id="MBV2131160.1"/>
    </source>
</evidence>
<keyword evidence="3" id="KW-1185">Reference proteome</keyword>
<keyword evidence="1" id="KW-0472">Membrane</keyword>
<protein>
    <submittedName>
        <fullName evidence="2">Uncharacterized protein</fullName>
    </submittedName>
</protein>
<evidence type="ECO:0000256" key="1">
    <source>
        <dbReference type="SAM" id="Phobius"/>
    </source>
</evidence>
<dbReference type="Proteomes" id="UP000704611">
    <property type="component" value="Unassembled WGS sequence"/>
</dbReference>
<feature type="non-terminal residue" evidence="2">
    <location>
        <position position="1"/>
    </location>
</feature>
<organism evidence="2 3">
    <name type="scientific">Arsukibacterium indicum</name>
    <dbReference type="NCBI Taxonomy" id="2848612"/>
    <lineage>
        <taxon>Bacteria</taxon>
        <taxon>Pseudomonadati</taxon>
        <taxon>Pseudomonadota</taxon>
        <taxon>Gammaproteobacteria</taxon>
        <taxon>Chromatiales</taxon>
        <taxon>Chromatiaceae</taxon>
        <taxon>Arsukibacterium</taxon>
    </lineage>
</organism>
<name>A0ABS6MRE6_9GAMM</name>
<reference evidence="2 3" key="1">
    <citation type="submission" date="2021-06" db="EMBL/GenBank/DDBJ databases">
        <title>Rheinheimera indica sp. nov., isolated from deep-sea sediment.</title>
        <authorList>
            <person name="Wang Z."/>
            <person name="Zhang X.-Y."/>
        </authorList>
    </citation>
    <scope>NUCLEOTIDE SEQUENCE [LARGE SCALE GENOMIC DNA]</scope>
    <source>
        <strain evidence="2 3">SM2107</strain>
    </source>
</reference>
<feature type="transmembrane region" description="Helical" evidence="1">
    <location>
        <begin position="77"/>
        <end position="99"/>
    </location>
</feature>
<gene>
    <name evidence="2" type="ORF">KQY15_18835</name>
</gene>
<feature type="transmembrane region" description="Helical" evidence="1">
    <location>
        <begin position="52"/>
        <end position="71"/>
    </location>
</feature>
<evidence type="ECO:0000313" key="3">
    <source>
        <dbReference type="Proteomes" id="UP000704611"/>
    </source>
</evidence>